<protein>
    <recommendedName>
        <fullName evidence="3">Winged helix-turn-helix domain-containing protein</fullName>
    </recommendedName>
</protein>
<dbReference type="RefSeq" id="WP_327077907.1">
    <property type="nucleotide sequence ID" value="NZ_FSRJ01000004.1"/>
</dbReference>
<sequence length="442" mass="49350">MNRTAWATDAARPRRIVGLVVLAAPVALGVGRSRYRRGIMVDVVSPALARRIALAAQGFARPLPEAPGTRAVNGVIDRLALLQIDSVNVFERSHYLPAFSRVGAYDRTALDRITTGRRGRMVEYWAHQAAFIPRELWPLFEFRRAAFRANGSDWGGWVAEDAPLAEWLRAELAANGPMRASEIEHDANERRGPWWGWSDVKRTLEMMFRTGDVVCVERRRFERVYALPEQALPSELLGTAPAEADAVRELVELAASAQGIATEADLADYWRMKRAPVRQAITELEESGVLLPVEVPGWQTGARQTPAWLHRDAKRPRRIETAAVLSPFDPVVWFRPRTERLFDFHYRIEIYTPEPERKFGYYSLPVLIDDRVVGRVDLKSDRQAGVLRVQSAWSEPGAPAETAARLVPVLQRAAAWQGLGEVSVTGRGDLSPALAAELRAAG</sequence>
<accession>A0A1N6HRT8</accession>
<dbReference type="AlphaFoldDB" id="A0A1N6HRT8"/>
<proteinExistence type="predicted"/>
<dbReference type="Pfam" id="PF06224">
    <property type="entry name" value="AlkZ-like"/>
    <property type="match status" value="1"/>
</dbReference>
<dbReference type="PANTHER" id="PTHR30528">
    <property type="entry name" value="CYTOPLASMIC PROTEIN"/>
    <property type="match status" value="1"/>
</dbReference>
<evidence type="ECO:0000313" key="2">
    <source>
        <dbReference type="Proteomes" id="UP000184699"/>
    </source>
</evidence>
<reference evidence="2" key="1">
    <citation type="submission" date="2016-11" db="EMBL/GenBank/DDBJ databases">
        <authorList>
            <person name="Varghese N."/>
            <person name="Submissions S."/>
        </authorList>
    </citation>
    <scope>NUCLEOTIDE SEQUENCE [LARGE SCALE GENOMIC DNA]</scope>
    <source>
        <strain evidence="2">DSM 8595</strain>
    </source>
</reference>
<evidence type="ECO:0008006" key="3">
    <source>
        <dbReference type="Google" id="ProtNLM"/>
    </source>
</evidence>
<organism evidence="1 2">
    <name type="scientific">Agromyces cerinus subsp. cerinus</name>
    <dbReference type="NCBI Taxonomy" id="232089"/>
    <lineage>
        <taxon>Bacteria</taxon>
        <taxon>Bacillati</taxon>
        <taxon>Actinomycetota</taxon>
        <taxon>Actinomycetes</taxon>
        <taxon>Micrococcales</taxon>
        <taxon>Microbacteriaceae</taxon>
        <taxon>Agromyces</taxon>
    </lineage>
</organism>
<dbReference type="STRING" id="232089.SAMN05443544_3429"/>
<evidence type="ECO:0000313" key="1">
    <source>
        <dbReference type="EMBL" id="SIO22385.1"/>
    </source>
</evidence>
<dbReference type="EMBL" id="FSRJ01000004">
    <property type="protein sequence ID" value="SIO22385.1"/>
    <property type="molecule type" value="Genomic_DNA"/>
</dbReference>
<gene>
    <name evidence="1" type="ORF">SAMN05443544_3429</name>
</gene>
<dbReference type="Proteomes" id="UP000184699">
    <property type="component" value="Unassembled WGS sequence"/>
</dbReference>
<keyword evidence="2" id="KW-1185">Reference proteome</keyword>
<dbReference type="PANTHER" id="PTHR30528:SF0">
    <property type="entry name" value="CYTOPLASMIC PROTEIN"/>
    <property type="match status" value="1"/>
</dbReference>
<dbReference type="InterPro" id="IPR009351">
    <property type="entry name" value="AlkZ-like"/>
</dbReference>
<name>A0A1N6HRT8_9MICO</name>